<dbReference type="EMBL" id="CP002347">
    <property type="protein sequence ID" value="ADR18699.1"/>
    <property type="molecule type" value="Genomic_DNA"/>
</dbReference>
<dbReference type="SUPFAM" id="SSF64518">
    <property type="entry name" value="Phase 1 flagellin"/>
    <property type="match status" value="1"/>
</dbReference>
<keyword evidence="6" id="KW-0969">Cilium</keyword>
<feature type="domain" description="Flagellin N-terminal" evidence="4">
    <location>
        <begin position="5"/>
        <end position="142"/>
    </location>
</feature>
<proteinExistence type="inferred from homology"/>
<protein>
    <recommendedName>
        <fullName evidence="3">Flagellin</fullName>
    </recommendedName>
</protein>
<dbReference type="InterPro" id="IPR042187">
    <property type="entry name" value="Flagellin_C_sub2"/>
</dbReference>
<dbReference type="RefSeq" id="WP_013450912.1">
    <property type="nucleotide sequence ID" value="NC_014758.1"/>
</dbReference>
<dbReference type="PANTHER" id="PTHR42792">
    <property type="entry name" value="FLAGELLIN"/>
    <property type="match status" value="1"/>
</dbReference>
<dbReference type="GO" id="GO:0005576">
    <property type="term" value="C:extracellular region"/>
    <property type="evidence" value="ECO:0007669"/>
    <property type="project" value="UniProtKB-SubCell"/>
</dbReference>
<keyword evidence="3" id="KW-0964">Secreted</keyword>
<evidence type="ECO:0000256" key="2">
    <source>
        <dbReference type="ARBA" id="ARBA00023143"/>
    </source>
</evidence>
<keyword evidence="2 3" id="KW-0975">Bacterial flagellum</keyword>
<sequence length="778" mass="83331">MAMIIYNNIPSLTAQRYVGISNTNLAKSLEKLSSGLRINHASDDASGLAISEKLRGQISGLKRAAMNAQDGISMLQTAEGAMGEVHSILQRMRELAVQASNGIYTTNDRKYIQDEVDQLKSEINRISASTEFNTKKLLNGDATALWSADSNKLDTIIRGRVAEGNYNITVDATPGQNYIYKTDVMTLKDGAYAAEFVEGQNGISARKITDVNGLNRTINNTSVYTVDVVTTNLNSAAGTGFSGVIATYAVSSATSLSNAAMDTASSTVANLTTGYYEIEALASFTGGGTAVATFGSALRVRFYNATNGTLSDWTNFDVSRSSGGTLYTNISLGGNSLRLTLGSNTVTAGDKVLFQVSNFDTLNVSANASTTGAANVSIVDSYGKTHVRREINNFVSSSEYRTTQFYIAEMNSANGSVNYGSFKLEMGKMMPAQTGQLKFEVAGPGDRATDFTQLKDIARFVNADGRNIFDNTQALTIFGNGKSTTIYLEGSDTIKDFEDKLTSAIKDGLGMGNDDVNSVNDHLVDYVKSGTSGTPQAVAGTFVIQSALLGEDSRLSFIGDQALIDGLSLATIQQGKNSELNITVTNAHTGETIGSDVVNDYTLKNIIKGVDVKIDSSVDVTSSWNNTGKKITFVSKAGTESMKLHLVDNATELQIGANEGQTIEAYVTQLDTKSLGLNDVYMVSQELAQKSITKIDRAIEMVSGMRATIGAQVNRLEYAISNLNVTRENLVAAESRIRDLDVAAEMATFTRWQILNQSGTAMLAQANQLPQLALQLLR</sequence>
<evidence type="ECO:0000256" key="3">
    <source>
        <dbReference type="RuleBase" id="RU362073"/>
    </source>
</evidence>
<dbReference type="STRING" id="768670.Calni_0788"/>
<dbReference type="Gene3D" id="3.30.70.2120">
    <property type="match status" value="1"/>
</dbReference>
<organism evidence="6 7">
    <name type="scientific">Calditerrivibrio nitroreducens (strain DSM 19672 / NBRC 101217 / Yu37-1)</name>
    <dbReference type="NCBI Taxonomy" id="768670"/>
    <lineage>
        <taxon>Bacteria</taxon>
        <taxon>Pseudomonadati</taxon>
        <taxon>Deferribacterota</taxon>
        <taxon>Deferribacteres</taxon>
        <taxon>Deferribacterales</taxon>
        <taxon>Calditerrivibrionaceae</taxon>
    </lineage>
</organism>
<dbReference type="PRINTS" id="PR00207">
    <property type="entry name" value="FLAGELLIN"/>
</dbReference>
<dbReference type="InterPro" id="IPR001029">
    <property type="entry name" value="Flagellin_N"/>
</dbReference>
<evidence type="ECO:0000259" key="5">
    <source>
        <dbReference type="Pfam" id="PF00700"/>
    </source>
</evidence>
<dbReference type="Gene3D" id="1.20.1330.10">
    <property type="entry name" value="f41 fragment of flagellin, N-terminal domain"/>
    <property type="match status" value="2"/>
</dbReference>
<dbReference type="OrthoDB" id="9796789at2"/>
<dbReference type="KEGG" id="cni:Calni_0788"/>
<dbReference type="Gene3D" id="6.10.10.10">
    <property type="entry name" value="Flagellar export chaperone, C-terminal domain"/>
    <property type="match status" value="1"/>
</dbReference>
<dbReference type="Pfam" id="PF00669">
    <property type="entry name" value="Flagellin_N"/>
    <property type="match status" value="1"/>
</dbReference>
<comment type="similarity">
    <text evidence="1 3">Belongs to the bacterial flagellin family.</text>
</comment>
<keyword evidence="6" id="KW-0966">Cell projection</keyword>
<keyword evidence="7" id="KW-1185">Reference proteome</keyword>
<gene>
    <name evidence="6" type="ordered locus">Calni_0788</name>
</gene>
<evidence type="ECO:0000313" key="7">
    <source>
        <dbReference type="Proteomes" id="UP000007039"/>
    </source>
</evidence>
<comment type="function">
    <text evidence="3">Flagellin is the subunit protein which polymerizes to form the filaments of bacterial flagella.</text>
</comment>
<dbReference type="InterPro" id="IPR001492">
    <property type="entry name" value="Flagellin"/>
</dbReference>
<dbReference type="AlphaFoldDB" id="E4TGT9"/>
<dbReference type="Proteomes" id="UP000007039">
    <property type="component" value="Chromosome"/>
</dbReference>
<reference key="1">
    <citation type="submission" date="2010-11" db="EMBL/GenBank/DDBJ databases">
        <title>The complete genome of chromosome of Calditerrivibrio nitroreducens DSM 19672.</title>
        <authorList>
            <consortium name="US DOE Joint Genome Institute (JGI-PGF)"/>
            <person name="Lucas S."/>
            <person name="Copeland A."/>
            <person name="Lapidus A."/>
            <person name="Bruce D."/>
            <person name="Goodwin L."/>
            <person name="Pitluck S."/>
            <person name="Kyrpides N."/>
            <person name="Mavromatis K."/>
            <person name="Ivanova N."/>
            <person name="Mikhailova N."/>
            <person name="Zeytun A."/>
            <person name="Brettin T."/>
            <person name="Detter J.C."/>
            <person name="Tapia R."/>
            <person name="Han C."/>
            <person name="Land M."/>
            <person name="Hauser L."/>
            <person name="Markowitz V."/>
            <person name="Cheng J.-F."/>
            <person name="Hugenholtz P."/>
            <person name="Woyke T."/>
            <person name="Wu D."/>
            <person name="Spring S."/>
            <person name="Schroeder M."/>
            <person name="Brambilla E."/>
            <person name="Klenk H.-P."/>
            <person name="Eisen J.A."/>
        </authorList>
    </citation>
    <scope>NUCLEOTIDE SEQUENCE [LARGE SCALE GENOMIC DNA]</scope>
    <source>
        <strain>DSM 19672</strain>
    </source>
</reference>
<accession>E4TGT9</accession>
<dbReference type="PANTHER" id="PTHR42792:SF2">
    <property type="entry name" value="FLAGELLIN"/>
    <property type="match status" value="1"/>
</dbReference>
<name>E4TGT9_CALNY</name>
<dbReference type="GO" id="GO:0009288">
    <property type="term" value="C:bacterial-type flagellum"/>
    <property type="evidence" value="ECO:0007669"/>
    <property type="project" value="UniProtKB-SubCell"/>
</dbReference>
<keyword evidence="6" id="KW-0282">Flagellum</keyword>
<comment type="subcellular location">
    <subcellularLocation>
        <location evidence="3">Secreted</location>
    </subcellularLocation>
    <subcellularLocation>
        <location evidence="3">Bacterial flagellum</location>
    </subcellularLocation>
</comment>
<dbReference type="HOGENOM" id="CLU_011142_3_0_0"/>
<feature type="domain" description="Flagellin C-terminal" evidence="5">
    <location>
        <begin position="692"/>
        <end position="777"/>
    </location>
</feature>
<dbReference type="InterPro" id="IPR046358">
    <property type="entry name" value="Flagellin_C"/>
</dbReference>
<dbReference type="Pfam" id="PF00700">
    <property type="entry name" value="Flagellin_C"/>
    <property type="match status" value="1"/>
</dbReference>
<dbReference type="eggNOG" id="COG1344">
    <property type="taxonomic scope" value="Bacteria"/>
</dbReference>
<dbReference type="GO" id="GO:0005198">
    <property type="term" value="F:structural molecule activity"/>
    <property type="evidence" value="ECO:0007669"/>
    <property type="project" value="UniProtKB-UniRule"/>
</dbReference>
<evidence type="ECO:0000256" key="1">
    <source>
        <dbReference type="ARBA" id="ARBA00005709"/>
    </source>
</evidence>
<reference evidence="6 7" key="2">
    <citation type="journal article" date="2011" name="Stand. Genomic Sci.">
        <title>Complete genome sequence of Calditerrivibrio nitroreducens type strain (Yu37-1).</title>
        <authorList>
            <person name="Pitluck S."/>
            <person name="Sikorski J."/>
            <person name="Zeytun A."/>
            <person name="Lapidus A."/>
            <person name="Nolan M."/>
            <person name="Lucas S."/>
            <person name="Hammon N."/>
            <person name="Deshpande S."/>
            <person name="Cheng J.F."/>
            <person name="Tapia R."/>
            <person name="Han C."/>
            <person name="Goodwin L."/>
            <person name="Liolios K."/>
            <person name="Pagani I."/>
            <person name="Ivanova N."/>
            <person name="Mavromatis K."/>
            <person name="Pati A."/>
            <person name="Chen A."/>
            <person name="Palaniappan K."/>
            <person name="Hauser L."/>
            <person name="Chang Y.J."/>
            <person name="Jeffries C.D."/>
            <person name="Detter J.C."/>
            <person name="Brambilla E."/>
            <person name="Djao O.D."/>
            <person name="Rohde M."/>
            <person name="Spring S."/>
            <person name="Goker M."/>
            <person name="Woyke T."/>
            <person name="Bristow J."/>
            <person name="Eisen J.A."/>
            <person name="Markowitz V."/>
            <person name="Hugenholtz P."/>
            <person name="Kyrpides N.C."/>
            <person name="Klenk H.P."/>
            <person name="Land M."/>
        </authorList>
    </citation>
    <scope>NUCLEOTIDE SEQUENCE [LARGE SCALE GENOMIC DNA]</scope>
    <source>
        <strain evidence="7">DSM 19672 / NBRC 101217 / Yu37-1</strain>
    </source>
</reference>
<evidence type="ECO:0000313" key="6">
    <source>
        <dbReference type="EMBL" id="ADR18699.1"/>
    </source>
</evidence>
<evidence type="ECO:0000259" key="4">
    <source>
        <dbReference type="Pfam" id="PF00669"/>
    </source>
</evidence>